<evidence type="ECO:0000256" key="1">
    <source>
        <dbReference type="ARBA" id="ARBA00022679"/>
    </source>
</evidence>
<dbReference type="SUPFAM" id="SSF55729">
    <property type="entry name" value="Acyl-CoA N-acyltransferases (Nat)"/>
    <property type="match status" value="1"/>
</dbReference>
<comment type="caution">
    <text evidence="4">The sequence shown here is derived from an EMBL/GenBank/DDBJ whole genome shotgun (WGS) entry which is preliminary data.</text>
</comment>
<dbReference type="PANTHER" id="PTHR43800:SF1">
    <property type="entry name" value="PEPTIDYL-LYSINE N-ACETYLTRANSFERASE YJAB"/>
    <property type="match status" value="1"/>
</dbReference>
<organism evidence="4 5">
    <name type="scientific">Pseudovibrio exalbescens</name>
    <dbReference type="NCBI Taxonomy" id="197461"/>
    <lineage>
        <taxon>Bacteria</taxon>
        <taxon>Pseudomonadati</taxon>
        <taxon>Pseudomonadota</taxon>
        <taxon>Alphaproteobacteria</taxon>
        <taxon>Hyphomicrobiales</taxon>
        <taxon>Stappiaceae</taxon>
        <taxon>Pseudovibrio</taxon>
    </lineage>
</organism>
<name>A0A1U7JI51_9HYPH</name>
<dbReference type="EMBL" id="LVVZ01000014">
    <property type="protein sequence ID" value="OKL44426.1"/>
    <property type="molecule type" value="Genomic_DNA"/>
</dbReference>
<dbReference type="OrthoDB" id="9797417at2"/>
<dbReference type="AlphaFoldDB" id="A0A1U7JI51"/>
<accession>A0A1U7JI51</accession>
<dbReference type="InterPro" id="IPR016181">
    <property type="entry name" value="Acyl_CoA_acyltransferase"/>
</dbReference>
<dbReference type="RefSeq" id="WP_028480566.1">
    <property type="nucleotide sequence ID" value="NZ_LVVZ01000014.1"/>
</dbReference>
<keyword evidence="2" id="KW-0012">Acyltransferase</keyword>
<evidence type="ECO:0000259" key="3">
    <source>
        <dbReference type="Pfam" id="PF00583"/>
    </source>
</evidence>
<gene>
    <name evidence="4" type="ORF">A3843_08540</name>
</gene>
<sequence length="150" mass="16811">MQTLAAIQQQEDQYEEIAEVGERPVRATHTFLSEADIGLLKTLVHDRYFYAVSPNCAVDERGSILWFVTTADTKIEMLFIDANIRGKGIGRALLNHAIIEDGATKVDVNEQNPERPCILFKPRLQENCQIGTEGQGKPFPLLQLQITDTV</sequence>
<dbReference type="STRING" id="197461.A3843_08540"/>
<keyword evidence="5" id="KW-1185">Reference proteome</keyword>
<dbReference type="PANTHER" id="PTHR43800">
    <property type="entry name" value="PEPTIDYL-LYSINE N-ACETYLTRANSFERASE YJAB"/>
    <property type="match status" value="1"/>
</dbReference>
<dbReference type="Pfam" id="PF00583">
    <property type="entry name" value="Acetyltransf_1"/>
    <property type="match status" value="1"/>
</dbReference>
<evidence type="ECO:0000313" key="4">
    <source>
        <dbReference type="EMBL" id="OKL44426.1"/>
    </source>
</evidence>
<dbReference type="InterPro" id="IPR000182">
    <property type="entry name" value="GNAT_dom"/>
</dbReference>
<evidence type="ECO:0000256" key="2">
    <source>
        <dbReference type="ARBA" id="ARBA00023315"/>
    </source>
</evidence>
<dbReference type="GO" id="GO:0016747">
    <property type="term" value="F:acyltransferase activity, transferring groups other than amino-acyl groups"/>
    <property type="evidence" value="ECO:0007669"/>
    <property type="project" value="InterPro"/>
</dbReference>
<dbReference type="Proteomes" id="UP000185783">
    <property type="component" value="Unassembled WGS sequence"/>
</dbReference>
<evidence type="ECO:0000313" key="5">
    <source>
        <dbReference type="Proteomes" id="UP000185783"/>
    </source>
</evidence>
<reference evidence="4 5" key="1">
    <citation type="submission" date="2016-03" db="EMBL/GenBank/DDBJ databases">
        <title>Genome sequence of Nesiotobacter sp. nov., a moderately halophilic alphaproteobacterium isolated from the Yellow Sea, China.</title>
        <authorList>
            <person name="Zhang G."/>
            <person name="Zhang R."/>
        </authorList>
    </citation>
    <scope>NUCLEOTIDE SEQUENCE [LARGE SCALE GENOMIC DNA]</scope>
    <source>
        <strain evidence="4 5">WB1-6</strain>
    </source>
</reference>
<protein>
    <recommendedName>
        <fullName evidence="3">N-acetyltransferase domain-containing protein</fullName>
    </recommendedName>
</protein>
<proteinExistence type="predicted"/>
<dbReference type="Gene3D" id="3.40.630.30">
    <property type="match status" value="1"/>
</dbReference>
<dbReference type="CDD" id="cd04301">
    <property type="entry name" value="NAT_SF"/>
    <property type="match status" value="1"/>
</dbReference>
<keyword evidence="1" id="KW-0808">Transferase</keyword>
<feature type="domain" description="N-acetyltransferase" evidence="3">
    <location>
        <begin position="67"/>
        <end position="98"/>
    </location>
</feature>